<organism evidence="3 4">
    <name type="scientific">Pristionchus entomophagus</name>
    <dbReference type="NCBI Taxonomy" id="358040"/>
    <lineage>
        <taxon>Eukaryota</taxon>
        <taxon>Metazoa</taxon>
        <taxon>Ecdysozoa</taxon>
        <taxon>Nematoda</taxon>
        <taxon>Chromadorea</taxon>
        <taxon>Rhabditida</taxon>
        <taxon>Rhabditina</taxon>
        <taxon>Diplogasteromorpha</taxon>
        <taxon>Diplogasteroidea</taxon>
        <taxon>Neodiplogasteridae</taxon>
        <taxon>Pristionchus</taxon>
    </lineage>
</organism>
<dbReference type="EMBL" id="BTSX01000004">
    <property type="protein sequence ID" value="GMS97785.1"/>
    <property type="molecule type" value="Genomic_DNA"/>
</dbReference>
<comment type="caution">
    <text evidence="3">The sequence shown here is derived from an EMBL/GenBank/DDBJ whole genome shotgun (WGS) entry which is preliminary data.</text>
</comment>
<evidence type="ECO:0000256" key="1">
    <source>
        <dbReference type="SAM" id="Coils"/>
    </source>
</evidence>
<feature type="region of interest" description="Disordered" evidence="2">
    <location>
        <begin position="1"/>
        <end position="38"/>
    </location>
</feature>
<protein>
    <submittedName>
        <fullName evidence="3">Uncharacterized protein</fullName>
    </submittedName>
</protein>
<feature type="compositionally biased region" description="Acidic residues" evidence="2">
    <location>
        <begin position="1"/>
        <end position="11"/>
    </location>
</feature>
<feature type="region of interest" description="Disordered" evidence="2">
    <location>
        <begin position="330"/>
        <end position="443"/>
    </location>
</feature>
<reference evidence="3" key="1">
    <citation type="submission" date="2023-10" db="EMBL/GenBank/DDBJ databases">
        <title>Genome assembly of Pristionchus species.</title>
        <authorList>
            <person name="Yoshida K."/>
            <person name="Sommer R.J."/>
        </authorList>
    </citation>
    <scope>NUCLEOTIDE SEQUENCE</scope>
    <source>
        <strain evidence="3">RS0144</strain>
    </source>
</reference>
<dbReference type="Proteomes" id="UP001432027">
    <property type="component" value="Unassembled WGS sequence"/>
</dbReference>
<sequence>MSELAEGESSDCLEQASSVHSPAREEEPDEDRRPCPECQNYRDNALRAFTQATNSARLMARNYELEKNLAELKQSSSSAACHIEDTYERLKEAEIARDSLQSEVRVSSEENHRLKELNESYLEAARLTDKHRQAADDWRKKYIQSNTVLLEKSAKYEDLEEKYKKAVDLVKATLSSSTENAKKAVHLKNELQLKSNESRNMKKHWNTVVGLLADISRQSNDVLPDGIRNRLNKLPIDELLLNGKTGAGATHDSDDDDAEAVHRLMSADGGESHFAAVSPPRKARGAAKNMGNRGGRGGRSMSMAFERIGGKNVIDESMHENLLARKLHRNEHEPQSAAHSDPAGKSVMGRKTETVKEQQERQKEGRKERIAELKTAELKKAHSDKPSQSKPIVGPPASLEDDVLMRDESALDLPDEVLGQSDEVENVTSGTAPAPATVPSTSYDNDLDLFFETEDGGALAADDEAGSANVVASSSAAAPSKLPSPSKMIQHPKVVELAQDRADVDLTKREKKHKELVVQMGMDLSDSEGEEEEEERHEERRRTR</sequence>
<evidence type="ECO:0000256" key="2">
    <source>
        <dbReference type="SAM" id="MobiDB-lite"/>
    </source>
</evidence>
<feature type="coiled-coil region" evidence="1">
    <location>
        <begin position="55"/>
        <end position="110"/>
    </location>
</feature>
<dbReference type="AlphaFoldDB" id="A0AAV5TU40"/>
<feature type="compositionally biased region" description="Acidic residues" evidence="2">
    <location>
        <begin position="525"/>
        <end position="536"/>
    </location>
</feature>
<feature type="compositionally biased region" description="Low complexity" evidence="2">
    <location>
        <begin position="466"/>
        <end position="486"/>
    </location>
</feature>
<feature type="region of interest" description="Disordered" evidence="2">
    <location>
        <begin position="519"/>
        <end position="544"/>
    </location>
</feature>
<feature type="compositionally biased region" description="Basic and acidic residues" evidence="2">
    <location>
        <begin position="350"/>
        <end position="387"/>
    </location>
</feature>
<evidence type="ECO:0000313" key="3">
    <source>
        <dbReference type="EMBL" id="GMS97785.1"/>
    </source>
</evidence>
<feature type="compositionally biased region" description="Basic and acidic residues" evidence="2">
    <location>
        <begin position="22"/>
        <end position="35"/>
    </location>
</feature>
<gene>
    <name evidence="3" type="ORF">PENTCL1PPCAC_19960</name>
</gene>
<feature type="non-terminal residue" evidence="3">
    <location>
        <position position="544"/>
    </location>
</feature>
<name>A0AAV5TU40_9BILA</name>
<proteinExistence type="predicted"/>
<feature type="region of interest" description="Disordered" evidence="2">
    <location>
        <begin position="271"/>
        <end position="301"/>
    </location>
</feature>
<keyword evidence="1" id="KW-0175">Coiled coil</keyword>
<feature type="region of interest" description="Disordered" evidence="2">
    <location>
        <begin position="466"/>
        <end position="488"/>
    </location>
</feature>
<evidence type="ECO:0000313" key="4">
    <source>
        <dbReference type="Proteomes" id="UP001432027"/>
    </source>
</evidence>
<accession>A0AAV5TU40</accession>
<keyword evidence="4" id="KW-1185">Reference proteome</keyword>